<gene>
    <name evidence="2" type="ORF">NON19_28195</name>
</gene>
<reference evidence="2 3" key="1">
    <citation type="submission" date="2022-06" db="EMBL/GenBank/DDBJ databases">
        <title>Draft genome sequence of type strain Streptomyces rubrisoli DSM 42083.</title>
        <authorList>
            <person name="Duangmal K."/>
            <person name="Klaysubun C."/>
        </authorList>
    </citation>
    <scope>NUCLEOTIDE SEQUENCE [LARGE SCALE GENOMIC DNA]</scope>
    <source>
        <strain evidence="2 3">DSM 42083</strain>
    </source>
</reference>
<feature type="compositionally biased region" description="Basic and acidic residues" evidence="1">
    <location>
        <begin position="7"/>
        <end position="24"/>
    </location>
</feature>
<proteinExistence type="predicted"/>
<organism evidence="2 3">
    <name type="scientific">Streptantibioticus rubrisoli</name>
    <dbReference type="NCBI Taxonomy" id="1387313"/>
    <lineage>
        <taxon>Bacteria</taxon>
        <taxon>Bacillati</taxon>
        <taxon>Actinomycetota</taxon>
        <taxon>Actinomycetes</taxon>
        <taxon>Kitasatosporales</taxon>
        <taxon>Streptomycetaceae</taxon>
        <taxon>Streptantibioticus</taxon>
    </lineage>
</organism>
<feature type="compositionally biased region" description="Basic and acidic residues" evidence="1">
    <location>
        <begin position="233"/>
        <end position="250"/>
    </location>
</feature>
<evidence type="ECO:0000313" key="2">
    <source>
        <dbReference type="EMBL" id="MCQ4045811.1"/>
    </source>
</evidence>
<sequence length="367" mass="40181">MSYRQQMQERARQRDAKRGGRETEGQQAATAGAPAPRGEADPVEPEPPASGTGAYRPQPFTPDLIPEPEELDAQGPLTDQEVDELARCEAAYINANQADWLKWKAAHAVRSRKTYRGPDGTRTWPEYCDEVLGESESEVNRSIQQWPLMRAIAQQWTKPLATPASHVQALLPVVEGYGLEETARDYATLRTWAAENKKRVTAADLETWVQKAQAIERPEEKPALTAENWMAAREERTQKAKEVPKPRAVEKTPLAEPGAAEQRERESQPPAEEESHPNLGDSASEQPEAEEAPASAAPGTGEGKPGEPEAGGELEDRAVHAWSVLDGLREELVASGVLEGARRDTVRAIEESARSIADAAAAILKDR</sequence>
<feature type="compositionally biased region" description="Low complexity" evidence="1">
    <location>
        <begin position="25"/>
        <end position="36"/>
    </location>
</feature>
<feature type="region of interest" description="Disordered" evidence="1">
    <location>
        <begin position="1"/>
        <end position="80"/>
    </location>
</feature>
<dbReference type="Proteomes" id="UP001206206">
    <property type="component" value="Unassembled WGS sequence"/>
</dbReference>
<dbReference type="RefSeq" id="WP_255931963.1">
    <property type="nucleotide sequence ID" value="NZ_JANFNH010000049.1"/>
</dbReference>
<evidence type="ECO:0000256" key="1">
    <source>
        <dbReference type="SAM" id="MobiDB-lite"/>
    </source>
</evidence>
<dbReference type="EMBL" id="JANFNH010000049">
    <property type="protein sequence ID" value="MCQ4045811.1"/>
    <property type="molecule type" value="Genomic_DNA"/>
</dbReference>
<feature type="compositionally biased region" description="Low complexity" evidence="1">
    <location>
        <begin position="282"/>
        <end position="299"/>
    </location>
</feature>
<accession>A0ABT1PLX5</accession>
<keyword evidence="3" id="KW-1185">Reference proteome</keyword>
<feature type="region of interest" description="Disordered" evidence="1">
    <location>
        <begin position="233"/>
        <end position="318"/>
    </location>
</feature>
<evidence type="ECO:0000313" key="3">
    <source>
        <dbReference type="Proteomes" id="UP001206206"/>
    </source>
</evidence>
<comment type="caution">
    <text evidence="2">The sequence shown here is derived from an EMBL/GenBank/DDBJ whole genome shotgun (WGS) entry which is preliminary data.</text>
</comment>
<protein>
    <submittedName>
        <fullName evidence="2">Uncharacterized protein</fullName>
    </submittedName>
</protein>
<name>A0ABT1PLX5_9ACTN</name>